<dbReference type="InterPro" id="IPR036249">
    <property type="entry name" value="Thioredoxin-like_sf"/>
</dbReference>
<dbReference type="EMBL" id="JACOGF010000010">
    <property type="protein sequence ID" value="MBC3919480.1"/>
    <property type="molecule type" value="Genomic_DNA"/>
</dbReference>
<dbReference type="Gene3D" id="3.40.30.10">
    <property type="entry name" value="Glutaredoxin"/>
    <property type="match status" value="1"/>
</dbReference>
<keyword evidence="3" id="KW-1185">Reference proteome</keyword>
<reference evidence="2 3" key="1">
    <citation type="submission" date="2020-08" db="EMBL/GenBank/DDBJ databases">
        <title>Novel species isolated from subtropical streams in China.</title>
        <authorList>
            <person name="Lu H."/>
        </authorList>
    </citation>
    <scope>NUCLEOTIDE SEQUENCE [LARGE SCALE GENOMIC DNA]</scope>
    <source>
        <strain evidence="2 3">CY18W</strain>
    </source>
</reference>
<protein>
    <submittedName>
        <fullName evidence="2">Thioredoxin family protein</fullName>
    </submittedName>
</protein>
<comment type="caution">
    <text evidence="2">The sequence shown here is derived from an EMBL/GenBank/DDBJ whole genome shotgun (WGS) entry which is preliminary data.</text>
</comment>
<organism evidence="2 3">
    <name type="scientific">Undibacterium hunanense</name>
    <dbReference type="NCBI Taxonomy" id="2762292"/>
    <lineage>
        <taxon>Bacteria</taxon>
        <taxon>Pseudomonadati</taxon>
        <taxon>Pseudomonadota</taxon>
        <taxon>Betaproteobacteria</taxon>
        <taxon>Burkholderiales</taxon>
        <taxon>Oxalobacteraceae</taxon>
        <taxon>Undibacterium</taxon>
    </lineage>
</organism>
<dbReference type="RefSeq" id="WP_186948752.1">
    <property type="nucleotide sequence ID" value="NZ_JACOGF010000010.1"/>
</dbReference>
<evidence type="ECO:0000313" key="2">
    <source>
        <dbReference type="EMBL" id="MBC3919480.1"/>
    </source>
</evidence>
<dbReference type="Pfam" id="PF00085">
    <property type="entry name" value="Thioredoxin"/>
    <property type="match status" value="1"/>
</dbReference>
<dbReference type="InterPro" id="IPR013766">
    <property type="entry name" value="Thioredoxin_domain"/>
</dbReference>
<feature type="domain" description="Thioredoxin" evidence="1">
    <location>
        <begin position="16"/>
        <end position="84"/>
    </location>
</feature>
<proteinExistence type="predicted"/>
<evidence type="ECO:0000313" key="3">
    <source>
        <dbReference type="Proteomes" id="UP000650424"/>
    </source>
</evidence>
<dbReference type="CDD" id="cd02947">
    <property type="entry name" value="TRX_family"/>
    <property type="match status" value="1"/>
</dbReference>
<dbReference type="SUPFAM" id="SSF52833">
    <property type="entry name" value="Thioredoxin-like"/>
    <property type="match status" value="1"/>
</dbReference>
<dbReference type="Proteomes" id="UP000650424">
    <property type="component" value="Unassembled WGS sequence"/>
</dbReference>
<name>A0ABR6ZUF7_9BURK</name>
<evidence type="ECO:0000259" key="1">
    <source>
        <dbReference type="Pfam" id="PF00085"/>
    </source>
</evidence>
<sequence length="136" mass="15354">MNAITNTEHIPSIKAELADKDWLIACLCAAWCDTCNAYRTAFDSLVQQHADKCFAWIDIEDQAHLVDEVDIQDFPTILIQHRDQVIFLGTVLPDQMQLQRLIASMTEHAPGPKIKRSAVNQDAPEGWNIRQLILAS</sequence>
<accession>A0ABR6ZUF7</accession>
<gene>
    <name evidence="2" type="ORF">H8L32_18465</name>
</gene>